<dbReference type="Proteomes" id="UP000029223">
    <property type="component" value="Unassembled WGS sequence"/>
</dbReference>
<dbReference type="InterPro" id="IPR036291">
    <property type="entry name" value="NAD(P)-bd_dom_sf"/>
</dbReference>
<gene>
    <name evidence="1" type="ORF">JCM19239_6108</name>
</gene>
<accession>A0ABQ0JJT2</accession>
<name>A0ABQ0JJT2_9VIBR</name>
<keyword evidence="2" id="KW-1185">Reference proteome</keyword>
<reference evidence="2" key="1">
    <citation type="submission" date="2014-09" db="EMBL/GenBank/DDBJ databases">
        <title>Vibrio variabilis JCM 19239. (C206) whole genome shotgun sequence.</title>
        <authorList>
            <person name="Sawabe T."/>
            <person name="Meirelles P."/>
            <person name="Nakanishi M."/>
            <person name="Sayaka M."/>
            <person name="Hattori M."/>
            <person name="Ohkuma M."/>
        </authorList>
    </citation>
    <scope>NUCLEOTIDE SEQUENCE [LARGE SCALE GENOMIC DNA]</scope>
    <source>
        <strain evidence="2">JCM 19239</strain>
    </source>
</reference>
<dbReference type="EMBL" id="BBMS01000055">
    <property type="protein sequence ID" value="GAL29020.1"/>
    <property type="molecule type" value="Genomic_DNA"/>
</dbReference>
<comment type="caution">
    <text evidence="1">The sequence shown here is derived from an EMBL/GenBank/DDBJ whole genome shotgun (WGS) entry which is preliminary data.</text>
</comment>
<dbReference type="SUPFAM" id="SSF51735">
    <property type="entry name" value="NAD(P)-binding Rossmann-fold domains"/>
    <property type="match status" value="1"/>
</dbReference>
<proteinExistence type="predicted"/>
<evidence type="ECO:0000313" key="2">
    <source>
        <dbReference type="Proteomes" id="UP000029223"/>
    </source>
</evidence>
<dbReference type="Gene3D" id="3.40.50.720">
    <property type="entry name" value="NAD(P)-binding Rossmann-like Domain"/>
    <property type="match status" value="1"/>
</dbReference>
<organism evidence="1 2">
    <name type="scientific">Vibrio variabilis</name>
    <dbReference type="NCBI Taxonomy" id="990271"/>
    <lineage>
        <taxon>Bacteria</taxon>
        <taxon>Pseudomonadati</taxon>
        <taxon>Pseudomonadota</taxon>
        <taxon>Gammaproteobacteria</taxon>
        <taxon>Vibrionales</taxon>
        <taxon>Vibrionaceae</taxon>
        <taxon>Vibrio</taxon>
    </lineage>
</organism>
<evidence type="ECO:0000313" key="1">
    <source>
        <dbReference type="EMBL" id="GAL29020.1"/>
    </source>
</evidence>
<sequence>MSERKLLITGASGKLGQEVVRVLLEEMNVPRKNLSLRREKKQA</sequence>
<protein>
    <submittedName>
        <fullName evidence="1">Uncharacterized protein</fullName>
    </submittedName>
</protein>